<dbReference type="Gene3D" id="3.30.930.10">
    <property type="entry name" value="Bira Bifunctional Protein, Domain 2"/>
    <property type="match status" value="1"/>
</dbReference>
<dbReference type="FunFam" id="2.40.50.140:FF:000045">
    <property type="entry name" value="Phenylalanine--tRNA ligase beta subunit"/>
    <property type="match status" value="1"/>
</dbReference>
<keyword evidence="12" id="KW-0067">ATP-binding</keyword>
<gene>
    <name evidence="22" type="primary">pheT_17</name>
    <name evidence="22" type="ORF">SDC9_45289</name>
</gene>
<dbReference type="Gene3D" id="3.30.56.10">
    <property type="match status" value="2"/>
</dbReference>
<keyword evidence="10" id="KW-0479">Metal-binding</keyword>
<dbReference type="GO" id="GO:0000049">
    <property type="term" value="F:tRNA binding"/>
    <property type="evidence" value="ECO:0007669"/>
    <property type="project" value="UniProtKB-KW"/>
</dbReference>
<dbReference type="EC" id="6.1.1.20" evidence="5"/>
<feature type="domain" description="TRNA-binding" evidence="19">
    <location>
        <begin position="42"/>
        <end position="156"/>
    </location>
</feature>
<dbReference type="InterPro" id="IPR005146">
    <property type="entry name" value="B3/B4_tRNA-bd"/>
</dbReference>
<proteinExistence type="inferred from homology"/>
<evidence type="ECO:0000256" key="18">
    <source>
        <dbReference type="ARBA" id="ARBA00049255"/>
    </source>
</evidence>
<evidence type="ECO:0000256" key="9">
    <source>
        <dbReference type="ARBA" id="ARBA00022598"/>
    </source>
</evidence>
<dbReference type="GO" id="GO:0004826">
    <property type="term" value="F:phenylalanine-tRNA ligase activity"/>
    <property type="evidence" value="ECO:0007669"/>
    <property type="project" value="UniProtKB-EC"/>
</dbReference>
<dbReference type="GO" id="GO:0006432">
    <property type="term" value="P:phenylalanyl-tRNA aminoacylation"/>
    <property type="evidence" value="ECO:0007669"/>
    <property type="project" value="InterPro"/>
</dbReference>
<comment type="caution">
    <text evidence="22">The sequence shown here is derived from an EMBL/GenBank/DDBJ whole genome shotgun (WGS) entry which is preliminary data.</text>
</comment>
<keyword evidence="14" id="KW-0694">RNA-binding</keyword>
<dbReference type="SUPFAM" id="SSF55681">
    <property type="entry name" value="Class II aaRS and biotin synthetases"/>
    <property type="match status" value="1"/>
</dbReference>
<name>A0A644W5L6_9ZZZZ</name>
<comment type="subcellular location">
    <subcellularLocation>
        <location evidence="2">Cytoplasm</location>
    </subcellularLocation>
</comment>
<comment type="cofactor">
    <cofactor evidence="1">
        <name>Mg(2+)</name>
        <dbReference type="ChEBI" id="CHEBI:18420"/>
    </cofactor>
</comment>
<dbReference type="NCBIfam" id="NF045760">
    <property type="entry name" value="YtpR"/>
    <property type="match status" value="1"/>
</dbReference>
<evidence type="ECO:0000256" key="13">
    <source>
        <dbReference type="ARBA" id="ARBA00022842"/>
    </source>
</evidence>
<evidence type="ECO:0000259" key="21">
    <source>
        <dbReference type="PROSITE" id="PS51483"/>
    </source>
</evidence>
<dbReference type="InterPro" id="IPR005147">
    <property type="entry name" value="tRNA_synthase_B5-dom"/>
</dbReference>
<dbReference type="InterPro" id="IPR005121">
    <property type="entry name" value="Fdx_antiC-bd"/>
</dbReference>
<evidence type="ECO:0000256" key="14">
    <source>
        <dbReference type="ARBA" id="ARBA00022884"/>
    </source>
</evidence>
<dbReference type="InterPro" id="IPR033714">
    <property type="entry name" value="tRNA_bind_bactPheRS"/>
</dbReference>
<dbReference type="SMART" id="SM00874">
    <property type="entry name" value="B5"/>
    <property type="match status" value="1"/>
</dbReference>
<feature type="domain" description="FDX-ACB" evidence="20">
    <location>
        <begin position="729"/>
        <end position="823"/>
    </location>
</feature>
<evidence type="ECO:0000256" key="8">
    <source>
        <dbReference type="ARBA" id="ARBA00022555"/>
    </source>
</evidence>
<organism evidence="22">
    <name type="scientific">bioreactor metagenome</name>
    <dbReference type="NCBI Taxonomy" id="1076179"/>
    <lineage>
        <taxon>unclassified sequences</taxon>
        <taxon>metagenomes</taxon>
        <taxon>ecological metagenomes</taxon>
    </lineage>
</organism>
<dbReference type="SUPFAM" id="SSF46955">
    <property type="entry name" value="Putative DNA-binding domain"/>
    <property type="match status" value="1"/>
</dbReference>
<dbReference type="Pfam" id="PF01588">
    <property type="entry name" value="tRNA_bind"/>
    <property type="match status" value="1"/>
</dbReference>
<evidence type="ECO:0000256" key="16">
    <source>
        <dbReference type="ARBA" id="ARBA00023146"/>
    </source>
</evidence>
<evidence type="ECO:0000256" key="3">
    <source>
        <dbReference type="ARBA" id="ARBA00008653"/>
    </source>
</evidence>
<keyword evidence="7" id="KW-0963">Cytoplasm</keyword>
<evidence type="ECO:0000256" key="6">
    <source>
        <dbReference type="ARBA" id="ARBA00017032"/>
    </source>
</evidence>
<evidence type="ECO:0000256" key="1">
    <source>
        <dbReference type="ARBA" id="ARBA00001946"/>
    </source>
</evidence>
<dbReference type="Pfam" id="PF03147">
    <property type="entry name" value="FDX-ACB"/>
    <property type="match status" value="1"/>
</dbReference>
<keyword evidence="8" id="KW-0820">tRNA-binding</keyword>
<dbReference type="InterPro" id="IPR020825">
    <property type="entry name" value="Phe-tRNA_synthase-like_B3/B4"/>
</dbReference>
<dbReference type="AlphaFoldDB" id="A0A644W5L6"/>
<dbReference type="PROSITE" id="PS50886">
    <property type="entry name" value="TRBD"/>
    <property type="match status" value="1"/>
</dbReference>
<dbReference type="HAMAP" id="MF_00283">
    <property type="entry name" value="Phe_tRNA_synth_beta1"/>
    <property type="match status" value="1"/>
</dbReference>
<protein>
    <recommendedName>
        <fullName evidence="6">Phenylalanine--tRNA ligase beta subunit</fullName>
        <ecNumber evidence="5">6.1.1.20</ecNumber>
    </recommendedName>
    <alternativeName>
        <fullName evidence="17">Phenylalanyl-tRNA synthetase beta subunit</fullName>
    </alternativeName>
</protein>
<dbReference type="Gene3D" id="2.40.50.140">
    <property type="entry name" value="Nucleic acid-binding proteins"/>
    <property type="match status" value="1"/>
</dbReference>
<dbReference type="PROSITE" id="PS51447">
    <property type="entry name" value="FDX_ACB"/>
    <property type="match status" value="1"/>
</dbReference>
<evidence type="ECO:0000256" key="10">
    <source>
        <dbReference type="ARBA" id="ARBA00022723"/>
    </source>
</evidence>
<keyword evidence="15" id="KW-0648">Protein biosynthesis</keyword>
<evidence type="ECO:0000256" key="2">
    <source>
        <dbReference type="ARBA" id="ARBA00004496"/>
    </source>
</evidence>
<keyword evidence="13" id="KW-0460">Magnesium</keyword>
<evidence type="ECO:0000256" key="11">
    <source>
        <dbReference type="ARBA" id="ARBA00022741"/>
    </source>
</evidence>
<dbReference type="Gene3D" id="3.30.70.380">
    <property type="entry name" value="Ferrodoxin-fold anticodon-binding domain"/>
    <property type="match status" value="1"/>
</dbReference>
<comment type="similarity">
    <text evidence="3">Belongs to the phenylalanyl-tRNA synthetase beta subunit family. Type 1 subfamily.</text>
</comment>
<dbReference type="GO" id="GO:0009328">
    <property type="term" value="C:phenylalanine-tRNA ligase complex"/>
    <property type="evidence" value="ECO:0007669"/>
    <property type="project" value="TreeGrafter"/>
</dbReference>
<dbReference type="Gene3D" id="3.50.40.10">
    <property type="entry name" value="Phenylalanyl-trna Synthetase, Chain B, domain 3"/>
    <property type="match status" value="1"/>
</dbReference>
<dbReference type="InterPro" id="IPR012340">
    <property type="entry name" value="NA-bd_OB-fold"/>
</dbReference>
<evidence type="ECO:0000259" key="20">
    <source>
        <dbReference type="PROSITE" id="PS51447"/>
    </source>
</evidence>
<dbReference type="SMART" id="SM00896">
    <property type="entry name" value="FDX-ACB"/>
    <property type="match status" value="1"/>
</dbReference>
<keyword evidence="9 22" id="KW-0436">Ligase</keyword>
<dbReference type="CDD" id="cd02796">
    <property type="entry name" value="tRNA_bind_bactPheRS"/>
    <property type="match status" value="1"/>
</dbReference>
<dbReference type="FunFam" id="3.30.70.380:FF:000001">
    <property type="entry name" value="Phenylalanine--tRNA ligase beta subunit"/>
    <property type="match status" value="1"/>
</dbReference>
<evidence type="ECO:0000256" key="15">
    <source>
        <dbReference type="ARBA" id="ARBA00022917"/>
    </source>
</evidence>
<dbReference type="PANTHER" id="PTHR10947:SF0">
    <property type="entry name" value="PHENYLALANINE--TRNA LIGASE BETA SUBUNIT"/>
    <property type="match status" value="1"/>
</dbReference>
<dbReference type="EMBL" id="VSSQ01000645">
    <property type="protein sequence ID" value="MPL99074.1"/>
    <property type="molecule type" value="Genomic_DNA"/>
</dbReference>
<dbReference type="InterPro" id="IPR045864">
    <property type="entry name" value="aa-tRNA-synth_II/BPL/LPL"/>
</dbReference>
<accession>A0A644W5L6</accession>
<evidence type="ECO:0000259" key="19">
    <source>
        <dbReference type="PROSITE" id="PS50886"/>
    </source>
</evidence>
<reference evidence="22" key="1">
    <citation type="submission" date="2019-08" db="EMBL/GenBank/DDBJ databases">
        <authorList>
            <person name="Kucharzyk K."/>
            <person name="Murdoch R.W."/>
            <person name="Higgins S."/>
            <person name="Loffler F."/>
        </authorList>
    </citation>
    <scope>NUCLEOTIDE SEQUENCE</scope>
</reference>
<dbReference type="SUPFAM" id="SSF54991">
    <property type="entry name" value="Anticodon-binding domain of PheRS"/>
    <property type="match status" value="1"/>
</dbReference>
<dbReference type="Pfam" id="PF03483">
    <property type="entry name" value="B3_4"/>
    <property type="match status" value="1"/>
</dbReference>
<evidence type="ECO:0000313" key="22">
    <source>
        <dbReference type="EMBL" id="MPL99074.1"/>
    </source>
</evidence>
<dbReference type="CDD" id="cd00769">
    <property type="entry name" value="PheRS_beta_core"/>
    <property type="match status" value="1"/>
</dbReference>
<dbReference type="GO" id="GO:0005524">
    <property type="term" value="F:ATP binding"/>
    <property type="evidence" value="ECO:0007669"/>
    <property type="project" value="UniProtKB-KW"/>
</dbReference>
<dbReference type="InterPro" id="IPR041616">
    <property type="entry name" value="PheRS_beta_core"/>
</dbReference>
<dbReference type="InterPro" id="IPR002547">
    <property type="entry name" value="tRNA-bd_dom"/>
</dbReference>
<dbReference type="InterPro" id="IPR004532">
    <property type="entry name" value="Phe-tRNA-ligase_IIc_bsu_bact"/>
</dbReference>
<dbReference type="InterPro" id="IPR036690">
    <property type="entry name" value="Fdx_antiC-bd_sf"/>
</dbReference>
<evidence type="ECO:0000256" key="4">
    <source>
        <dbReference type="ARBA" id="ARBA00011209"/>
    </source>
</evidence>
<comment type="catalytic activity">
    <reaction evidence="18">
        <text>tRNA(Phe) + L-phenylalanine + ATP = L-phenylalanyl-tRNA(Phe) + AMP + diphosphate + H(+)</text>
        <dbReference type="Rhea" id="RHEA:19413"/>
        <dbReference type="Rhea" id="RHEA-COMP:9668"/>
        <dbReference type="Rhea" id="RHEA-COMP:9699"/>
        <dbReference type="ChEBI" id="CHEBI:15378"/>
        <dbReference type="ChEBI" id="CHEBI:30616"/>
        <dbReference type="ChEBI" id="CHEBI:33019"/>
        <dbReference type="ChEBI" id="CHEBI:58095"/>
        <dbReference type="ChEBI" id="CHEBI:78442"/>
        <dbReference type="ChEBI" id="CHEBI:78531"/>
        <dbReference type="ChEBI" id="CHEBI:456215"/>
        <dbReference type="EC" id="6.1.1.20"/>
    </reaction>
</comment>
<keyword evidence="16" id="KW-0030">Aminoacyl-tRNA synthetase</keyword>
<dbReference type="InterPro" id="IPR045060">
    <property type="entry name" value="Phe-tRNA-ligase_IIc_bsu"/>
</dbReference>
<dbReference type="PANTHER" id="PTHR10947">
    <property type="entry name" value="PHENYLALANYL-TRNA SYNTHETASE BETA CHAIN AND LEUCINE-RICH REPEAT-CONTAINING PROTEIN 47"/>
    <property type="match status" value="1"/>
</dbReference>
<dbReference type="PROSITE" id="PS51483">
    <property type="entry name" value="B5"/>
    <property type="match status" value="1"/>
</dbReference>
<feature type="domain" description="B5" evidence="21">
    <location>
        <begin position="415"/>
        <end position="491"/>
    </location>
</feature>
<dbReference type="GO" id="GO:0000287">
    <property type="term" value="F:magnesium ion binding"/>
    <property type="evidence" value="ECO:0007669"/>
    <property type="project" value="InterPro"/>
</dbReference>
<dbReference type="NCBIfam" id="TIGR00472">
    <property type="entry name" value="pheT_bact"/>
    <property type="match status" value="1"/>
</dbReference>
<sequence>MKISYNWLKDYVPTNLSVEKVENLLTFCGLEVESIETVETIKGGLKNYVVGQVLTCENHPDSDHLHLTTVDVGEETPLNIVCGAHNVAKGQKVIVAKIGARVYTSEEEFFEIKKSKLRGYVSEGMICSEKELQVSDNHDGILVIEDNNVEVGTPAKEYLNVKEDYVFEIGLTPNRSDATSHIGVGRDLVALIQTQLKENIDLKLPSVEDFKIDNENNKVEIITDSTICPRYCGVTISNIEVKDSPSWLAERLKLIGIRPINNIVDITNYVLFETGQPLHAFDLDKIKGNKIEVKTLPKGTKFKTLDGEERELNGEEVMICNQEEGMCMGGIYGGLDYGVTKGTKNIFIESAYFNPVTIRKASKYHTLKTDASFRYERGTDPNITIYALKRAALLTKELAGGEISSSIVDVYPNEIKPAEIDINYNNMYSLIGKKIEPQIIKNILTALNISILKEDEQGMRVSVPTNKVDVLRECDIIEEVLRIYGYNNVEIPTDIKSSLTYKQKPDTEKIQNLISDYLVSNGFNEIMNNSLTKTSYYENNKDFPFEKSVGILNALSKDLGVMRQTLLYGGLETISYNINRKVNNIKVFEFGNCYSKNLGQMDDENIRKRFNEEKHLCIFTTGANFKETWQKKEEETNFFDLKNVLMNIFERLRVNPSQYSLEESSVEYMQGLQYVNRDSKKVILSFGKINQKVRKEFDIKQDIYFADFNWDLVVKALQNAKEIKYEEISKFPEVRRDLALVIDDSVSFAEIENLAYQTEKKFLKKNITLFDVYKGEKLPQGKKQYALSFTLQDNEKTLNDKQIESIMNKLLKSFEDKLGAKLR</sequence>
<dbReference type="SMART" id="SM00873">
    <property type="entry name" value="B3_4"/>
    <property type="match status" value="1"/>
</dbReference>
<dbReference type="Pfam" id="PF17759">
    <property type="entry name" value="tRNA_synthFbeta"/>
    <property type="match status" value="1"/>
</dbReference>
<dbReference type="InterPro" id="IPR009061">
    <property type="entry name" value="DNA-bd_dom_put_sf"/>
</dbReference>
<evidence type="ECO:0000256" key="5">
    <source>
        <dbReference type="ARBA" id="ARBA00012814"/>
    </source>
</evidence>
<keyword evidence="11" id="KW-0547">Nucleotide-binding</keyword>
<dbReference type="Pfam" id="PF03484">
    <property type="entry name" value="B5"/>
    <property type="match status" value="1"/>
</dbReference>
<evidence type="ECO:0000256" key="17">
    <source>
        <dbReference type="ARBA" id="ARBA00033189"/>
    </source>
</evidence>
<dbReference type="SUPFAM" id="SSF56037">
    <property type="entry name" value="PheT/TilS domain"/>
    <property type="match status" value="1"/>
</dbReference>
<dbReference type="SUPFAM" id="SSF50249">
    <property type="entry name" value="Nucleic acid-binding proteins"/>
    <property type="match status" value="1"/>
</dbReference>
<evidence type="ECO:0000256" key="7">
    <source>
        <dbReference type="ARBA" id="ARBA00022490"/>
    </source>
</evidence>
<evidence type="ECO:0000256" key="12">
    <source>
        <dbReference type="ARBA" id="ARBA00022840"/>
    </source>
</evidence>
<comment type="subunit">
    <text evidence="4">Tetramer of two alpha and two beta subunits.</text>
</comment>